<sequence>MGKIIFWGLIRVAFLIPALWLATDWIDYKFWWIVAAMSVYGVIFHPAVIQYKIFHEENRNVLEDTICAQCKHFDKSAVLCMKHDEHPTEEYIPCDGIDWEPL</sequence>
<reference evidence="2" key="1">
    <citation type="journal article" date="2015" name="Proc. Natl. Acad. Sci. U.S.A.">
        <title>Networks of energetic and metabolic interactions define dynamics in microbial communities.</title>
        <authorList>
            <person name="Embree M."/>
            <person name="Liu J.K."/>
            <person name="Al-Bassam M.M."/>
            <person name="Zengler K."/>
        </authorList>
    </citation>
    <scope>NUCLEOTIDE SEQUENCE</scope>
</reference>
<evidence type="ECO:0000256" key="1">
    <source>
        <dbReference type="SAM" id="Phobius"/>
    </source>
</evidence>
<dbReference type="EMBL" id="LNQE01000404">
    <property type="protein sequence ID" value="KUG26794.1"/>
    <property type="molecule type" value="Genomic_DNA"/>
</dbReference>
<keyword evidence="1" id="KW-0472">Membrane</keyword>
<gene>
    <name evidence="2" type="ORF">ASZ90_003363</name>
</gene>
<feature type="transmembrane region" description="Helical" evidence="1">
    <location>
        <begin position="29"/>
        <end position="49"/>
    </location>
</feature>
<organism evidence="2">
    <name type="scientific">hydrocarbon metagenome</name>
    <dbReference type="NCBI Taxonomy" id="938273"/>
    <lineage>
        <taxon>unclassified sequences</taxon>
        <taxon>metagenomes</taxon>
        <taxon>ecological metagenomes</taxon>
    </lineage>
</organism>
<dbReference type="AlphaFoldDB" id="A0A0W8G0X2"/>
<proteinExistence type="predicted"/>
<keyword evidence="1" id="KW-1133">Transmembrane helix</keyword>
<evidence type="ECO:0000313" key="2">
    <source>
        <dbReference type="EMBL" id="KUG26794.1"/>
    </source>
</evidence>
<comment type="caution">
    <text evidence="2">The sequence shown here is derived from an EMBL/GenBank/DDBJ whole genome shotgun (WGS) entry which is preliminary data.</text>
</comment>
<keyword evidence="1" id="KW-0812">Transmembrane</keyword>
<protein>
    <submittedName>
        <fullName evidence="2">Uncharacterized protein</fullName>
    </submittedName>
</protein>
<accession>A0A0W8G0X2</accession>
<name>A0A0W8G0X2_9ZZZZ</name>
<feature type="transmembrane region" description="Helical" evidence="1">
    <location>
        <begin position="5"/>
        <end position="23"/>
    </location>
</feature>